<keyword evidence="1" id="KW-1133">Transmembrane helix</keyword>
<proteinExistence type="predicted"/>
<dbReference type="Gene3D" id="1.25.40.10">
    <property type="entry name" value="Tetratricopeptide repeat domain"/>
    <property type="match status" value="1"/>
</dbReference>
<comment type="caution">
    <text evidence="2">The sequence shown here is derived from an EMBL/GenBank/DDBJ whole genome shotgun (WGS) entry which is preliminary data.</text>
</comment>
<dbReference type="InterPro" id="IPR011990">
    <property type="entry name" value="TPR-like_helical_dom_sf"/>
</dbReference>
<keyword evidence="1" id="KW-0472">Membrane</keyword>
<name>A0ABX0LRU5_9BURK</name>
<dbReference type="Proteomes" id="UP000785613">
    <property type="component" value="Unassembled WGS sequence"/>
</dbReference>
<evidence type="ECO:0000313" key="2">
    <source>
        <dbReference type="EMBL" id="NHZ34174.1"/>
    </source>
</evidence>
<accession>A0ABX0LRU5</accession>
<sequence length="469" mass="52074">MMRILFHAPIDHLLQTTPHARKPAHSVALALRSASCQAVLAAIVLCAGVFRRAVCDHPVFGAQFLEAQAAARRTGLPGRPGAGCNLSRRHADPVCAAREPDRCHRQQRGRGLVARAGAGVDWHCVSPAPQATPFRRLVRRHGAVAMDSGDCLRRPGVRHEESGAVLRCGWPRMNDHLVLSVRDYSRRVQGLIERNRYAQARDELGEALAQYPDDSDLLYGAALVDYLTGKPEDAREALLRVLSREPGHFAARSLLATVYQDSGELPAAELVLIELLRDYPESGHHYARYAMLMYRTMHIDKAKALAHEALRLDPDDELALIACMMGDLIDGRKGAEQERLAALMGRHPESAGTAHMLITHLVRRGKYRAAKRIAIELLKLNPGSREILELVVELDALSHWSMLPLWPFNRWGWAASVVLWVVTVAVFSGAGKIAPHILGPLNIFLLGYCAYSWIFPSLLKRWLKRRAGI</sequence>
<feature type="transmembrane region" description="Helical" evidence="1">
    <location>
        <begin position="411"/>
        <end position="431"/>
    </location>
</feature>
<keyword evidence="3" id="KW-1185">Reference proteome</keyword>
<protein>
    <submittedName>
        <fullName evidence="2">Tetratricopeptide repeat protein</fullName>
    </submittedName>
</protein>
<dbReference type="SUPFAM" id="SSF48452">
    <property type="entry name" value="TPR-like"/>
    <property type="match status" value="1"/>
</dbReference>
<dbReference type="Pfam" id="PF14559">
    <property type="entry name" value="TPR_19"/>
    <property type="match status" value="1"/>
</dbReference>
<dbReference type="EMBL" id="VUYU01000006">
    <property type="protein sequence ID" value="NHZ34174.1"/>
    <property type="molecule type" value="Genomic_DNA"/>
</dbReference>
<organism evidence="2 3">
    <name type="scientific">Massilia rubra</name>
    <dbReference type="NCBI Taxonomy" id="2607910"/>
    <lineage>
        <taxon>Bacteria</taxon>
        <taxon>Pseudomonadati</taxon>
        <taxon>Pseudomonadota</taxon>
        <taxon>Betaproteobacteria</taxon>
        <taxon>Burkholderiales</taxon>
        <taxon>Oxalobacteraceae</taxon>
        <taxon>Telluria group</taxon>
        <taxon>Massilia</taxon>
    </lineage>
</organism>
<gene>
    <name evidence="2" type="ORF">F0185_11315</name>
</gene>
<keyword evidence="1" id="KW-0812">Transmembrane</keyword>
<feature type="transmembrane region" description="Helical" evidence="1">
    <location>
        <begin position="437"/>
        <end position="459"/>
    </location>
</feature>
<reference evidence="2 3" key="1">
    <citation type="submission" date="2019-09" db="EMBL/GenBank/DDBJ databases">
        <title>Taxonomy of Antarctic Massilia spp.: description of Massilia rubra sp. nov., Massilia aquatica sp. nov., Massilia mucilaginosa sp. nov., Massilia frigida sp. nov. isolated from streams, lakes and regoliths.</title>
        <authorList>
            <person name="Holochova P."/>
            <person name="Sedlacek I."/>
            <person name="Kralova S."/>
            <person name="Maslanova I."/>
            <person name="Busse H.-J."/>
            <person name="Stankova E."/>
            <person name="Vrbovska V."/>
            <person name="Kovarovic V."/>
            <person name="Bartak M."/>
            <person name="Svec P."/>
            <person name="Pantucek R."/>
        </authorList>
    </citation>
    <scope>NUCLEOTIDE SEQUENCE [LARGE SCALE GENOMIC DNA]</scope>
    <source>
        <strain evidence="2 3">CCM 8692</strain>
    </source>
</reference>
<evidence type="ECO:0000256" key="1">
    <source>
        <dbReference type="SAM" id="Phobius"/>
    </source>
</evidence>
<evidence type="ECO:0000313" key="3">
    <source>
        <dbReference type="Proteomes" id="UP000785613"/>
    </source>
</evidence>